<evidence type="ECO:0000256" key="3">
    <source>
        <dbReference type="ARBA" id="ARBA00022833"/>
    </source>
</evidence>
<keyword evidence="3" id="KW-0862">Zinc</keyword>
<feature type="transmembrane region" description="Helical" evidence="5">
    <location>
        <begin position="132"/>
        <end position="151"/>
    </location>
</feature>
<keyword evidence="7" id="KW-1185">Reference proteome</keyword>
<dbReference type="PANTHER" id="PTHR46531:SF1">
    <property type="entry name" value="ZINC TRANSPORTER 6"/>
    <property type="match status" value="1"/>
</dbReference>
<keyword evidence="5" id="KW-0472">Membrane</keyword>
<accession>A0ABR4QTG5</accession>
<evidence type="ECO:0000256" key="2">
    <source>
        <dbReference type="ARBA" id="ARBA00022448"/>
    </source>
</evidence>
<name>A0ABR4QTG5_9CEST</name>
<organism evidence="6 7">
    <name type="scientific">Taenia crassiceps</name>
    <dbReference type="NCBI Taxonomy" id="6207"/>
    <lineage>
        <taxon>Eukaryota</taxon>
        <taxon>Metazoa</taxon>
        <taxon>Spiralia</taxon>
        <taxon>Lophotrochozoa</taxon>
        <taxon>Platyhelminthes</taxon>
        <taxon>Cestoda</taxon>
        <taxon>Eucestoda</taxon>
        <taxon>Cyclophyllidea</taxon>
        <taxon>Taeniidae</taxon>
        <taxon>Taenia</taxon>
    </lineage>
</organism>
<gene>
    <name evidence="6" type="ORF">TcWFU_009745</name>
</gene>
<comment type="caution">
    <text evidence="6">The sequence shown here is derived from an EMBL/GenBank/DDBJ whole genome shotgun (WGS) entry which is preliminary data.</text>
</comment>
<keyword evidence="5" id="KW-0812">Transmembrane</keyword>
<feature type="transmembrane region" description="Helical" evidence="5">
    <location>
        <begin position="236"/>
        <end position="254"/>
    </location>
</feature>
<comment type="subcellular location">
    <subcellularLocation>
        <location evidence="1">Endomembrane system</location>
        <topology evidence="1">Multi-pass membrane protein</topology>
    </subcellularLocation>
</comment>
<evidence type="ECO:0000256" key="5">
    <source>
        <dbReference type="SAM" id="Phobius"/>
    </source>
</evidence>
<feature type="transmembrane region" description="Helical" evidence="5">
    <location>
        <begin position="266"/>
        <end position="286"/>
    </location>
</feature>
<dbReference type="PANTHER" id="PTHR46531">
    <property type="entry name" value="ZINC TRANSPORTER 6"/>
    <property type="match status" value="1"/>
</dbReference>
<proteinExistence type="predicted"/>
<reference evidence="6 7" key="1">
    <citation type="journal article" date="2022" name="Front. Cell. Infect. Microbiol.">
        <title>The Genomes of Two Strains of Taenia crassiceps the Animal Model for the Study of Human Cysticercosis.</title>
        <authorList>
            <person name="Bobes R.J."/>
            <person name="Estrada K."/>
            <person name="Rios-Valencia D.G."/>
            <person name="Calderon-Gallegos A."/>
            <person name="de la Torre P."/>
            <person name="Carrero J.C."/>
            <person name="Sanchez-Flores A."/>
            <person name="Laclette J.P."/>
        </authorList>
    </citation>
    <scope>NUCLEOTIDE SEQUENCE [LARGE SCALE GENOMIC DNA]</scope>
    <source>
        <strain evidence="6">WFUcys</strain>
    </source>
</reference>
<evidence type="ECO:0000313" key="6">
    <source>
        <dbReference type="EMBL" id="KAL5112994.1"/>
    </source>
</evidence>
<protein>
    <submittedName>
        <fullName evidence="6">Zinc transporter 6</fullName>
    </submittedName>
</protein>
<dbReference type="EMBL" id="JAKROA010000001">
    <property type="protein sequence ID" value="KAL5112994.1"/>
    <property type="molecule type" value="Genomic_DNA"/>
</dbReference>
<sequence>MLQTVNELSTHRLDSLVSQLRANTRLLVSMKRELVAILKRTDSVRKTLMNQYPPAYELASGAIESAWKAELETESTAASGLQPLTQTQTMVPLNEFEAGKSNFEACLLHFLGTNRSESSGLPRIALSAFSDLILFDVLFLLVALVSIWVRQQMADEAVERLFEPVVVGAEYMPWAALLCLGLHMTSIYSIDNPAFTHVTQACVSSWLQEQVSDISRSLRSLAPVLSRALPPRMNPIALVGSMVVVVILVTYFTVDPTTETGTFPDTVAAVVISFLLFNTMVPMAVFSGKILLQTTPSYLVTALDKALREASTLEGVLELRNEHFWTIGFGVLVGSLYVRVRRDASDQLVLAHVTKRLHPFVKHLTIQVIKDDWVRPAADSNFDWSQHQLAACTNEFPFFYFCCFHLHFSIHTS</sequence>
<dbReference type="Proteomes" id="UP001651158">
    <property type="component" value="Unassembled WGS sequence"/>
</dbReference>
<evidence type="ECO:0000256" key="4">
    <source>
        <dbReference type="ARBA" id="ARBA00023065"/>
    </source>
</evidence>
<evidence type="ECO:0000256" key="1">
    <source>
        <dbReference type="ARBA" id="ARBA00004127"/>
    </source>
</evidence>
<dbReference type="InterPro" id="IPR052005">
    <property type="entry name" value="CDF_SLC30A"/>
</dbReference>
<keyword evidence="4" id="KW-0406">Ion transport</keyword>
<keyword evidence="2" id="KW-0813">Transport</keyword>
<keyword evidence="5" id="KW-1133">Transmembrane helix</keyword>
<evidence type="ECO:0000313" key="7">
    <source>
        <dbReference type="Proteomes" id="UP001651158"/>
    </source>
</evidence>